<name>A0ABX6LBS5_9BACT</name>
<dbReference type="Pfam" id="PF25919">
    <property type="entry name" value="BSH_CusB"/>
    <property type="match status" value="1"/>
</dbReference>
<keyword evidence="6" id="KW-1185">Reference proteome</keyword>
<dbReference type="Gene3D" id="2.40.30.170">
    <property type="match status" value="1"/>
</dbReference>
<dbReference type="EMBL" id="CP051204">
    <property type="protein sequence ID" value="QJB37249.1"/>
    <property type="molecule type" value="Genomic_DNA"/>
</dbReference>
<accession>A0ABX6LBS5</accession>
<dbReference type="Gene3D" id="6.10.140.730">
    <property type="match status" value="1"/>
</dbReference>
<evidence type="ECO:0000256" key="1">
    <source>
        <dbReference type="ARBA" id="ARBA00022448"/>
    </source>
</evidence>
<dbReference type="InterPro" id="IPR051909">
    <property type="entry name" value="MFP_Cation_Efflux"/>
</dbReference>
<gene>
    <name evidence="5" type="ORF">HF324_05035</name>
</gene>
<dbReference type="Gene3D" id="2.40.420.20">
    <property type="match status" value="1"/>
</dbReference>
<feature type="domain" description="CusB-like barrel-sandwich hybrid" evidence="4">
    <location>
        <begin position="80"/>
        <end position="234"/>
    </location>
</feature>
<feature type="domain" description="CusB-like three alpha-helical bundle" evidence="3">
    <location>
        <begin position="120"/>
        <end position="161"/>
    </location>
</feature>
<dbReference type="PANTHER" id="PTHR30097:SF15">
    <property type="entry name" value="CATION EFFLUX SYSTEM PROTEIN CUSB"/>
    <property type="match status" value="1"/>
</dbReference>
<evidence type="ECO:0000259" key="4">
    <source>
        <dbReference type="Pfam" id="PF25919"/>
    </source>
</evidence>
<organism evidence="5 6">
    <name type="scientific">Chitinophaga oryzae</name>
    <dbReference type="NCBI Taxonomy" id="2725414"/>
    <lineage>
        <taxon>Bacteria</taxon>
        <taxon>Pseudomonadati</taxon>
        <taxon>Bacteroidota</taxon>
        <taxon>Chitinophagia</taxon>
        <taxon>Chitinophagales</taxon>
        <taxon>Chitinophagaceae</taxon>
        <taxon>Chitinophaga</taxon>
    </lineage>
</organism>
<dbReference type="InterPro" id="IPR058791">
    <property type="entry name" value="3HB_CusB"/>
</dbReference>
<dbReference type="RefSeq" id="WP_168860052.1">
    <property type="nucleotide sequence ID" value="NZ_CP051204.2"/>
</dbReference>
<evidence type="ECO:0000313" key="5">
    <source>
        <dbReference type="EMBL" id="QJB37249.1"/>
    </source>
</evidence>
<evidence type="ECO:0000259" key="3">
    <source>
        <dbReference type="Pfam" id="PF25869"/>
    </source>
</evidence>
<keyword evidence="1" id="KW-0813">Transport</keyword>
<sequence>MAAACNPAGQETDKRQRSPFVGLDTSLQHDSINGAYWNTLPANRTVIARQQVVAPVFITVDFAISGNGYVTFDVRRSRKVPIRVAGRIERLYIRYNYQYVHKGEKMLELYSPELNTYIDEYVYLLRQTSDTILQNSARKRLLLLGLTPGQVREVEQSGGVSSTIPVYSPFEGYVLFSPSPAQGMDNTGNSSGGMNNSFDDKNSMPLSARGTVLPDNSIREGMYLSKDQTLFWVNDFREVWGIIGFTQENEKYIRKGQDVTVTSEIFPERPVRTSIQLVEQVYQDRQKFTQARVYIPNPAGVLKQNSLITATVRVPVKSLVIPASSVYYLGKVAIAWVQIAVTGEGNGIFQSRVIRVGHRNGDVVEILDGLSQQEKIAKDAGYLADGEAIIQY</sequence>
<dbReference type="PANTHER" id="PTHR30097">
    <property type="entry name" value="CATION EFFLUX SYSTEM PROTEIN CUSB"/>
    <property type="match status" value="1"/>
</dbReference>
<proteinExistence type="predicted"/>
<dbReference type="Proteomes" id="UP000503144">
    <property type="component" value="Chromosome"/>
</dbReference>
<evidence type="ECO:0000256" key="2">
    <source>
        <dbReference type="SAM" id="MobiDB-lite"/>
    </source>
</evidence>
<reference evidence="5" key="1">
    <citation type="submission" date="2020-09" db="EMBL/GenBank/DDBJ databases">
        <authorList>
            <person name="Kittiwongwattana C."/>
        </authorList>
    </citation>
    <scope>NUCLEOTIDE SEQUENCE</scope>
    <source>
        <strain evidence="5">1303</strain>
    </source>
</reference>
<feature type="region of interest" description="Disordered" evidence="2">
    <location>
        <begin position="1"/>
        <end position="20"/>
    </location>
</feature>
<dbReference type="Pfam" id="PF25869">
    <property type="entry name" value="3HB_CusB"/>
    <property type="match status" value="1"/>
</dbReference>
<protein>
    <submittedName>
        <fullName evidence="5">Efflux RND transporter periplasmic adaptor subunit</fullName>
    </submittedName>
</protein>
<evidence type="ECO:0000313" key="6">
    <source>
        <dbReference type="Proteomes" id="UP000503144"/>
    </source>
</evidence>
<dbReference type="InterPro" id="IPR058790">
    <property type="entry name" value="BSH_CusB"/>
</dbReference>